<dbReference type="EMBL" id="QSVN01000024">
    <property type="protein sequence ID" value="RGO29748.1"/>
    <property type="molecule type" value="Genomic_DNA"/>
</dbReference>
<feature type="domain" description="LUD" evidence="1">
    <location>
        <begin position="15"/>
        <end position="206"/>
    </location>
</feature>
<evidence type="ECO:0000313" key="14">
    <source>
        <dbReference type="Proteomes" id="UP000446719"/>
    </source>
</evidence>
<dbReference type="EMBL" id="WWSH01000014">
    <property type="protein sequence ID" value="MZK11365.1"/>
    <property type="molecule type" value="Genomic_DNA"/>
</dbReference>
<dbReference type="EMBL" id="CYXO01000026">
    <property type="protein sequence ID" value="CUN25347.1"/>
    <property type="molecule type" value="Genomic_DNA"/>
</dbReference>
<accession>A0A174A0J8</accession>
<dbReference type="Pfam" id="PF02589">
    <property type="entry name" value="LUD_dom"/>
    <property type="match status" value="1"/>
</dbReference>
<dbReference type="PANTHER" id="PTHR36179:SF2">
    <property type="entry name" value="LUD DOMAIN-CONTAINING PROTEIN"/>
    <property type="match status" value="1"/>
</dbReference>
<keyword evidence="12" id="KW-1185">Reference proteome</keyword>
<dbReference type="Proteomes" id="UP000446719">
    <property type="component" value="Unassembled WGS sequence"/>
</dbReference>
<dbReference type="PIRSF" id="PIRSF020269">
    <property type="entry name" value="DUF1121"/>
    <property type="match status" value="1"/>
</dbReference>
<dbReference type="eggNOG" id="COG1139">
    <property type="taxonomic scope" value="Bacteria"/>
</dbReference>
<proteinExistence type="predicted"/>
<dbReference type="Proteomes" id="UP000284095">
    <property type="component" value="Unassembled WGS sequence"/>
</dbReference>
<dbReference type="Proteomes" id="UP000284112">
    <property type="component" value="Unassembled WGS sequence"/>
</dbReference>
<dbReference type="Proteomes" id="UP000261285">
    <property type="component" value="Unassembled WGS sequence"/>
</dbReference>
<name>A0A174A0J8_9FIRM</name>
<evidence type="ECO:0000313" key="5">
    <source>
        <dbReference type="EMBL" id="MZK18651.1"/>
    </source>
</evidence>
<evidence type="ECO:0000313" key="3">
    <source>
        <dbReference type="EMBL" id="CUN82182.1"/>
    </source>
</evidence>
<evidence type="ECO:0000313" key="4">
    <source>
        <dbReference type="EMBL" id="MZK11365.1"/>
    </source>
</evidence>
<evidence type="ECO:0000259" key="1">
    <source>
        <dbReference type="Pfam" id="PF02589"/>
    </source>
</evidence>
<evidence type="ECO:0000313" key="8">
    <source>
        <dbReference type="EMBL" id="RHG23213.1"/>
    </source>
</evidence>
<reference evidence="9 10" key="1">
    <citation type="submission" date="2015-09" db="EMBL/GenBank/DDBJ databases">
        <authorList>
            <consortium name="Pathogen Informatics"/>
        </authorList>
    </citation>
    <scope>NUCLEOTIDE SEQUENCE [LARGE SCALE GENOMIC DNA]</scope>
    <source>
        <strain evidence="3 9">2789STDY5608851</strain>
        <strain evidence="2 10">2789STDY5834961</strain>
    </source>
</reference>
<gene>
    <name evidence="8" type="ORF">DW265_12420</name>
    <name evidence="7" type="ORF">DW641_04530</name>
    <name evidence="6" type="ORF">DXB16_13835</name>
    <name evidence="3" type="ORF">ERS852408_00995</name>
    <name evidence="2" type="ORF">ERS852573_02889</name>
    <name evidence="5" type="ORF">GT565_11135</name>
    <name evidence="4" type="ORF">GT576_13720</name>
</gene>
<dbReference type="AlphaFoldDB" id="A0A174A0J8"/>
<evidence type="ECO:0000313" key="10">
    <source>
        <dbReference type="Proteomes" id="UP000095597"/>
    </source>
</evidence>
<evidence type="ECO:0000313" key="2">
    <source>
        <dbReference type="EMBL" id="CUN25347.1"/>
    </source>
</evidence>
<sequence>MDQNRIKRNQMLGAKIVKELTARNMEAYYTDSKEEALKKALELIPEGSSISWGGSMSVNEIGLKEAVCQGNYQVYNRDTAPTPEDKRKIELAAYDCDYFLTSANAITEDGIMINIDGHSNRVSSIAAGPRNVLMIIGMNKVTRDVDSAMSRARNEAAPINAQRFNLSTPCCKTGACFDCKTPDTICCQILITRYSKTPQRIKVILVNEDLGF</sequence>
<dbReference type="EMBL" id="CYYM01000003">
    <property type="protein sequence ID" value="CUN82182.1"/>
    <property type="molecule type" value="Genomic_DNA"/>
</dbReference>
<evidence type="ECO:0000313" key="7">
    <source>
        <dbReference type="EMBL" id="RHG09860.1"/>
    </source>
</evidence>
<reference evidence="11 12" key="2">
    <citation type="submission" date="2018-08" db="EMBL/GenBank/DDBJ databases">
        <title>A genome reference for cultivated species of the human gut microbiota.</title>
        <authorList>
            <person name="Zou Y."/>
            <person name="Xue W."/>
            <person name="Luo G."/>
        </authorList>
    </citation>
    <scope>NUCLEOTIDE SEQUENCE [LARGE SCALE GENOMIC DNA]</scope>
    <source>
        <strain evidence="8 12">AM22-22</strain>
        <strain evidence="7 13">AM23-13</strain>
        <strain evidence="6 11">OM02-16</strain>
    </source>
</reference>
<dbReference type="EMBL" id="WWSB01000014">
    <property type="protein sequence ID" value="MZK18651.1"/>
    <property type="molecule type" value="Genomic_DNA"/>
</dbReference>
<dbReference type="Proteomes" id="UP000095380">
    <property type="component" value="Unassembled WGS sequence"/>
</dbReference>
<reference evidence="14 15" key="3">
    <citation type="journal article" date="2019" name="Nat. Med.">
        <title>A library of human gut bacterial isolates paired with longitudinal multiomics data enables mechanistic microbiome research.</title>
        <authorList>
            <person name="Poyet M."/>
            <person name="Groussin M."/>
            <person name="Gibbons S.M."/>
            <person name="Avila-Pacheco J."/>
            <person name="Jiang X."/>
            <person name="Kearney S.M."/>
            <person name="Perrotta A.R."/>
            <person name="Berdy B."/>
            <person name="Zhao S."/>
            <person name="Lieberman T.D."/>
            <person name="Swanson P.K."/>
            <person name="Smith M."/>
            <person name="Roesemann S."/>
            <person name="Alexander J.E."/>
            <person name="Rich S.A."/>
            <person name="Livny J."/>
            <person name="Vlamakis H."/>
            <person name="Clish C."/>
            <person name="Bullock K."/>
            <person name="Deik A."/>
            <person name="Scott J."/>
            <person name="Pierce K.A."/>
            <person name="Xavier R.J."/>
            <person name="Alm E.J."/>
        </authorList>
    </citation>
    <scope>NUCLEOTIDE SEQUENCE [LARGE SCALE GENOMIC DNA]</scope>
    <source>
        <strain evidence="4 15">BIOML-A1</strain>
        <strain evidence="5 14">BIOML-A7</strain>
    </source>
</reference>
<evidence type="ECO:0000313" key="12">
    <source>
        <dbReference type="Proteomes" id="UP000284095"/>
    </source>
</evidence>
<dbReference type="Proteomes" id="UP000449249">
    <property type="component" value="Unassembled WGS sequence"/>
</dbReference>
<dbReference type="EMBL" id="QRIC01000032">
    <property type="protein sequence ID" value="RHG23213.1"/>
    <property type="molecule type" value="Genomic_DNA"/>
</dbReference>
<dbReference type="Proteomes" id="UP000095597">
    <property type="component" value="Unassembled WGS sequence"/>
</dbReference>
<evidence type="ECO:0000313" key="15">
    <source>
        <dbReference type="Proteomes" id="UP000449249"/>
    </source>
</evidence>
<dbReference type="InterPro" id="IPR009501">
    <property type="entry name" value="UCP020269"/>
</dbReference>
<evidence type="ECO:0000313" key="6">
    <source>
        <dbReference type="EMBL" id="RGO29748.1"/>
    </source>
</evidence>
<protein>
    <submittedName>
        <fullName evidence="4">Lactate utilization protein</fullName>
    </submittedName>
    <submittedName>
        <fullName evidence="3">Uncharacterized ACR, YkgG family COG1556</fullName>
    </submittedName>
</protein>
<dbReference type="EMBL" id="QRHW01000005">
    <property type="protein sequence ID" value="RHG09860.1"/>
    <property type="molecule type" value="Genomic_DNA"/>
</dbReference>
<evidence type="ECO:0000313" key="13">
    <source>
        <dbReference type="Proteomes" id="UP000284112"/>
    </source>
</evidence>
<evidence type="ECO:0000313" key="9">
    <source>
        <dbReference type="Proteomes" id="UP000095380"/>
    </source>
</evidence>
<dbReference type="OrthoDB" id="9809147at2"/>
<dbReference type="PANTHER" id="PTHR36179">
    <property type="entry name" value="LUD_DOM DOMAIN-CONTAINING PROTEIN"/>
    <property type="match status" value="1"/>
</dbReference>
<dbReference type="RefSeq" id="WP_022415163.1">
    <property type="nucleotide sequence ID" value="NZ_AP031429.1"/>
</dbReference>
<evidence type="ECO:0000313" key="11">
    <source>
        <dbReference type="Proteomes" id="UP000261285"/>
    </source>
</evidence>
<organism evidence="3 9">
    <name type="scientific">Dorea longicatena</name>
    <dbReference type="NCBI Taxonomy" id="88431"/>
    <lineage>
        <taxon>Bacteria</taxon>
        <taxon>Bacillati</taxon>
        <taxon>Bacillota</taxon>
        <taxon>Clostridia</taxon>
        <taxon>Lachnospirales</taxon>
        <taxon>Lachnospiraceae</taxon>
        <taxon>Dorea</taxon>
    </lineage>
</organism>
<dbReference type="InterPro" id="IPR003741">
    <property type="entry name" value="LUD_dom"/>
</dbReference>